<keyword evidence="6" id="KW-0186">Copper</keyword>
<accession>A0A9P4P043</accession>
<evidence type="ECO:0000313" key="13">
    <source>
        <dbReference type="EMBL" id="KAF2434294.1"/>
    </source>
</evidence>
<evidence type="ECO:0000256" key="4">
    <source>
        <dbReference type="ARBA" id="ARBA00022723"/>
    </source>
</evidence>
<dbReference type="Pfam" id="PF00264">
    <property type="entry name" value="Tyrosinase"/>
    <property type="match status" value="1"/>
</dbReference>
<evidence type="ECO:0000256" key="9">
    <source>
        <dbReference type="ARBA" id="ARBA00048233"/>
    </source>
</evidence>
<evidence type="ECO:0000259" key="12">
    <source>
        <dbReference type="PROSITE" id="PS00498"/>
    </source>
</evidence>
<sequence>MRTSTILAALAVARSCLALPQSQDGLSKRADDTVSVTGVTADGVTGVRREIGELSTDKNAWNLYVLAMDKFVKSDTADILSFYQISGIHGMPCVPYSGVESNPEAIGQGACGYCTHSTGLFPPWHRAYNALYEQGFYEQVQAVVNEFSGAQKAAFQRAASGLRIAYWDWAATGAGDVPSILTQQKVTVPSPNGGSQSIDNPFYAYKFQVLNEAATGGYPWINWQNTLRYPTSGDASSVSDISSFVDNVKSAFTSVQALTYKMLLNCGKWEEMADDSARTSSDGCSAGLESIHDQIHMNIGGNGHMGDLGHASFDPIFWLHHTNVDRLASLWQIAQDKTWYTAGSSGVPTFTSPANEQAGGDYPLAPFYKDAGSQTFWTPNDLEDWTRLHYTYPEASNGLDTSKDSVIAAINKLYGTQTISTSSSTSSAVSSPTSAVSSTTSASAVVSSSAAASAVLSSSASVPAGVSSRGSAVISSRGSAIASPAIPSSFPSVQFGNASSTSRNGLPGLPTALPTLSLPTQLPSLSSLVPSLPSNLPDLLTPGGRQYDWACNVVAERMGLGGSFIIYVFFGDVPKDSSKWGTAKNLVGTHGVFGSKTMTAKSGWLVSGSVSLTAALVEKIAHGSLKGLDATFVEPYLAKNLNLAVKKASGEVVDNKNVPGFEVKPVSAKVTPAKDSRSAPVFGTPQGLGNGATGNFGYSGTFGSSGGFYGSNYGSGSGSKSGSGSSLSVGSSPQPTCIPQVEYVYEYTYV</sequence>
<dbReference type="PANTHER" id="PTHR11474:SF76">
    <property type="entry name" value="SHKT DOMAIN-CONTAINING PROTEIN"/>
    <property type="match status" value="1"/>
</dbReference>
<dbReference type="PRINTS" id="PR00092">
    <property type="entry name" value="TYROSINASE"/>
</dbReference>
<keyword evidence="4" id="KW-0479">Metal-binding</keyword>
<evidence type="ECO:0000256" key="3">
    <source>
        <dbReference type="ARBA" id="ARBA00011906"/>
    </source>
</evidence>
<feature type="signal peptide" evidence="11">
    <location>
        <begin position="1"/>
        <end position="18"/>
    </location>
</feature>
<dbReference type="InterPro" id="IPR002227">
    <property type="entry name" value="Tyrosinase_Cu-bd"/>
</dbReference>
<keyword evidence="8" id="KW-0470">Melanin biosynthesis</keyword>
<evidence type="ECO:0000256" key="2">
    <source>
        <dbReference type="ARBA" id="ARBA00009928"/>
    </source>
</evidence>
<keyword evidence="7" id="KW-0503">Monooxygenase</keyword>
<comment type="cofactor">
    <cofactor evidence="1">
        <name>Cu(2+)</name>
        <dbReference type="ChEBI" id="CHEBI:29036"/>
    </cofactor>
</comment>
<dbReference type="AlphaFoldDB" id="A0A9P4P043"/>
<organism evidence="13 14">
    <name type="scientific">Tothia fuscella</name>
    <dbReference type="NCBI Taxonomy" id="1048955"/>
    <lineage>
        <taxon>Eukaryota</taxon>
        <taxon>Fungi</taxon>
        <taxon>Dikarya</taxon>
        <taxon>Ascomycota</taxon>
        <taxon>Pezizomycotina</taxon>
        <taxon>Dothideomycetes</taxon>
        <taxon>Pleosporomycetidae</taxon>
        <taxon>Venturiales</taxon>
        <taxon>Cylindrosympodiaceae</taxon>
        <taxon>Tothia</taxon>
    </lineage>
</organism>
<dbReference type="Proteomes" id="UP000800235">
    <property type="component" value="Unassembled WGS sequence"/>
</dbReference>
<comment type="similarity">
    <text evidence="2">Belongs to the tyrosinase family.</text>
</comment>
<dbReference type="OrthoDB" id="6132182at2759"/>
<dbReference type="GO" id="GO:0004503">
    <property type="term" value="F:tyrosinase activity"/>
    <property type="evidence" value="ECO:0007669"/>
    <property type="project" value="UniProtKB-EC"/>
</dbReference>
<keyword evidence="5" id="KW-0560">Oxidoreductase</keyword>
<dbReference type="InterPro" id="IPR050316">
    <property type="entry name" value="Tyrosinase/Hemocyanin"/>
</dbReference>
<dbReference type="Pfam" id="PF18132">
    <property type="entry name" value="Tyrosinase_C"/>
    <property type="match status" value="1"/>
</dbReference>
<feature type="domain" description="Tyrosinase copper-binding" evidence="12">
    <location>
        <begin position="314"/>
        <end position="325"/>
    </location>
</feature>
<evidence type="ECO:0000256" key="5">
    <source>
        <dbReference type="ARBA" id="ARBA00023002"/>
    </source>
</evidence>
<keyword evidence="14" id="KW-1185">Reference proteome</keyword>
<proteinExistence type="inferred from homology"/>
<dbReference type="Gene3D" id="2.60.310.20">
    <property type="match status" value="1"/>
</dbReference>
<evidence type="ECO:0000256" key="1">
    <source>
        <dbReference type="ARBA" id="ARBA00001973"/>
    </source>
</evidence>
<evidence type="ECO:0000256" key="7">
    <source>
        <dbReference type="ARBA" id="ARBA00023033"/>
    </source>
</evidence>
<dbReference type="SUPFAM" id="SSF48056">
    <property type="entry name" value="Di-copper centre-containing domain"/>
    <property type="match status" value="1"/>
</dbReference>
<comment type="catalytic activity">
    <reaction evidence="10">
        <text>L-tyrosine + O2 = L-dopaquinone + H2O</text>
        <dbReference type="Rhea" id="RHEA:18117"/>
        <dbReference type="ChEBI" id="CHEBI:15377"/>
        <dbReference type="ChEBI" id="CHEBI:15379"/>
        <dbReference type="ChEBI" id="CHEBI:57924"/>
        <dbReference type="ChEBI" id="CHEBI:58315"/>
        <dbReference type="EC" id="1.14.18.1"/>
    </reaction>
</comment>
<evidence type="ECO:0000256" key="11">
    <source>
        <dbReference type="SAM" id="SignalP"/>
    </source>
</evidence>
<evidence type="ECO:0000256" key="8">
    <source>
        <dbReference type="ARBA" id="ARBA00023101"/>
    </source>
</evidence>
<name>A0A9P4P043_9PEZI</name>
<feature type="chain" id="PRO_5040291713" description="tyrosinase" evidence="11">
    <location>
        <begin position="19"/>
        <end position="750"/>
    </location>
</feature>
<dbReference type="EC" id="1.14.18.1" evidence="3"/>
<protein>
    <recommendedName>
        <fullName evidence="3">tyrosinase</fullName>
        <ecNumber evidence="3">1.14.18.1</ecNumber>
    </recommendedName>
</protein>
<evidence type="ECO:0000256" key="6">
    <source>
        <dbReference type="ARBA" id="ARBA00023008"/>
    </source>
</evidence>
<dbReference type="EMBL" id="MU007017">
    <property type="protein sequence ID" value="KAF2434294.1"/>
    <property type="molecule type" value="Genomic_DNA"/>
</dbReference>
<gene>
    <name evidence="13" type="ORF">EJ08DRAFT_499365</name>
</gene>
<evidence type="ECO:0000313" key="14">
    <source>
        <dbReference type="Proteomes" id="UP000800235"/>
    </source>
</evidence>
<comment type="catalytic activity">
    <reaction evidence="9">
        <text>2 L-dopa + O2 = 2 L-dopaquinone + 2 H2O</text>
        <dbReference type="Rhea" id="RHEA:34287"/>
        <dbReference type="ChEBI" id="CHEBI:15377"/>
        <dbReference type="ChEBI" id="CHEBI:15379"/>
        <dbReference type="ChEBI" id="CHEBI:57504"/>
        <dbReference type="ChEBI" id="CHEBI:57924"/>
        <dbReference type="EC" id="1.14.18.1"/>
    </reaction>
</comment>
<dbReference type="InterPro" id="IPR008922">
    <property type="entry name" value="Di-copper_centre_dom_sf"/>
</dbReference>
<comment type="caution">
    <text evidence="13">The sequence shown here is derived from an EMBL/GenBank/DDBJ whole genome shotgun (WGS) entry which is preliminary data.</text>
</comment>
<reference evidence="13" key="1">
    <citation type="journal article" date="2020" name="Stud. Mycol.">
        <title>101 Dothideomycetes genomes: a test case for predicting lifestyles and emergence of pathogens.</title>
        <authorList>
            <person name="Haridas S."/>
            <person name="Albert R."/>
            <person name="Binder M."/>
            <person name="Bloem J."/>
            <person name="Labutti K."/>
            <person name="Salamov A."/>
            <person name="Andreopoulos B."/>
            <person name="Baker S."/>
            <person name="Barry K."/>
            <person name="Bills G."/>
            <person name="Bluhm B."/>
            <person name="Cannon C."/>
            <person name="Castanera R."/>
            <person name="Culley D."/>
            <person name="Daum C."/>
            <person name="Ezra D."/>
            <person name="Gonzalez J."/>
            <person name="Henrissat B."/>
            <person name="Kuo A."/>
            <person name="Liang C."/>
            <person name="Lipzen A."/>
            <person name="Lutzoni F."/>
            <person name="Magnuson J."/>
            <person name="Mondo S."/>
            <person name="Nolan M."/>
            <person name="Ohm R."/>
            <person name="Pangilinan J."/>
            <person name="Park H.-J."/>
            <person name="Ramirez L."/>
            <person name="Alfaro M."/>
            <person name="Sun H."/>
            <person name="Tritt A."/>
            <person name="Yoshinaga Y."/>
            <person name="Zwiers L.-H."/>
            <person name="Turgeon B."/>
            <person name="Goodwin S."/>
            <person name="Spatafora J."/>
            <person name="Crous P."/>
            <person name="Grigoriev I."/>
        </authorList>
    </citation>
    <scope>NUCLEOTIDE SEQUENCE</scope>
    <source>
        <strain evidence="13">CBS 130266</strain>
    </source>
</reference>
<dbReference type="GO" id="GO:0046872">
    <property type="term" value="F:metal ion binding"/>
    <property type="evidence" value="ECO:0007669"/>
    <property type="project" value="UniProtKB-KW"/>
</dbReference>
<dbReference type="Gene3D" id="1.10.1280.10">
    <property type="entry name" value="Di-copper center containing domain from catechol oxidase"/>
    <property type="match status" value="1"/>
</dbReference>
<dbReference type="PANTHER" id="PTHR11474">
    <property type="entry name" value="TYROSINASE FAMILY MEMBER"/>
    <property type="match status" value="1"/>
</dbReference>
<dbReference type="PROSITE" id="PS00498">
    <property type="entry name" value="TYROSINASE_2"/>
    <property type="match status" value="1"/>
</dbReference>
<evidence type="ECO:0000256" key="10">
    <source>
        <dbReference type="ARBA" id="ARBA00048881"/>
    </source>
</evidence>
<dbReference type="GO" id="GO:0042438">
    <property type="term" value="P:melanin biosynthetic process"/>
    <property type="evidence" value="ECO:0007669"/>
    <property type="project" value="UniProtKB-KW"/>
</dbReference>
<keyword evidence="11" id="KW-0732">Signal</keyword>
<dbReference type="InterPro" id="IPR041640">
    <property type="entry name" value="Tyrosinase_C"/>
</dbReference>